<feature type="coiled-coil region" evidence="1">
    <location>
        <begin position="1033"/>
        <end position="1060"/>
    </location>
</feature>
<feature type="compositionally biased region" description="Polar residues" evidence="2">
    <location>
        <begin position="164"/>
        <end position="187"/>
    </location>
</feature>
<keyword evidence="5" id="KW-1185">Reference proteome</keyword>
<dbReference type="Gene3D" id="1.10.418.10">
    <property type="entry name" value="Calponin-like domain"/>
    <property type="match status" value="1"/>
</dbReference>
<accession>A0A1V9YS10</accession>
<dbReference type="EMBL" id="JNBS01003217">
    <property type="protein sequence ID" value="OQR88457.1"/>
    <property type="molecule type" value="Genomic_DNA"/>
</dbReference>
<feature type="compositionally biased region" description="Low complexity" evidence="2">
    <location>
        <begin position="606"/>
        <end position="615"/>
    </location>
</feature>
<dbReference type="OrthoDB" id="21595at2759"/>
<comment type="caution">
    <text evidence="4">The sequence shown here is derived from an EMBL/GenBank/DDBJ whole genome shotgun (WGS) entry which is preliminary data.</text>
</comment>
<dbReference type="SUPFAM" id="SSF47576">
    <property type="entry name" value="Calponin-homology domain, CH-domain"/>
    <property type="match status" value="1"/>
</dbReference>
<gene>
    <name evidence="4" type="ORF">THRCLA_10315</name>
</gene>
<dbReference type="InterPro" id="IPR001715">
    <property type="entry name" value="CH_dom"/>
</dbReference>
<feature type="region of interest" description="Disordered" evidence="2">
    <location>
        <begin position="999"/>
        <end position="1020"/>
    </location>
</feature>
<feature type="region of interest" description="Disordered" evidence="2">
    <location>
        <begin position="120"/>
        <end position="331"/>
    </location>
</feature>
<evidence type="ECO:0000313" key="5">
    <source>
        <dbReference type="Proteomes" id="UP000243217"/>
    </source>
</evidence>
<evidence type="ECO:0000313" key="4">
    <source>
        <dbReference type="EMBL" id="OQR88457.1"/>
    </source>
</evidence>
<feature type="domain" description="Calponin-homology (CH)" evidence="3">
    <location>
        <begin position="5"/>
        <end position="114"/>
    </location>
</feature>
<evidence type="ECO:0000259" key="3">
    <source>
        <dbReference type="PROSITE" id="PS50021"/>
    </source>
</evidence>
<feature type="compositionally biased region" description="Basic and acidic residues" evidence="2">
    <location>
        <begin position="190"/>
        <end position="200"/>
    </location>
</feature>
<dbReference type="Pfam" id="PF00307">
    <property type="entry name" value="CH"/>
    <property type="match status" value="1"/>
</dbReference>
<feature type="compositionally biased region" description="Low complexity" evidence="2">
    <location>
        <begin position="201"/>
        <end position="217"/>
    </location>
</feature>
<sequence length="1175" mass="125048">MAPNVLDAPSAMAWIERETAESPLPEQANDLCLYLKDGRVLCLLANALANSQVIKVRPLEKHRTFHALESVSLFLRWVRDDAKVNELFSSAQLLDEKDEKAVLKTLSVLYQKYRNGTEIPIQSPKAGAKPNPEHEKTTSRVSKLTSMFGKKSASTSEDEDKKSTFSSTGSKRGSRLSSFLNAISHKTTTPHKEAPAKEVRTSVVSEPSTTASETPTPNDNRPSSTATPLTESPERVQRTPSKLSAYLLAVGSPNPESNPKSPEPVHKSTEAPATLRSSSSITPIAEEVKAPEEPKVVAEPVNAPEELKPVSKLSSFLTQTPPPPPSAITPLKAPAPTTVVAEPVEVEEAIALSGFTEKVQLRSTPKPEPEQLEPVSPFHRKLRTTGKLAAYMTAHHGSGSDDGLSAEESSIEPVAAVVEDAPSVPELEAPKANKLSAFITQTPAAPTNKFAAFMQAIPNAAPAIESKPETPEETLAEAPKPVVEEVKVEAPTAVEAPAPVEVPAPVVEAPVEPAPVDVTQPAPVVVAEPIPVDITESAPVDVTQPAPVVKKPKAVEAALAVETKVAEVENTPAPSSASRLTAFLSKTPSPSKLTAFLSKSDSNHLPESVPAVEVPAPQPKHTPEVHVDEPKSAPEVVEPAPEVVEPEPTAVADVTEANPVPVAEVVLPKEIPRGLPSISVPSKDTIAEVASVVVDSVIEDSVTTTVNHAVAETEVKPAEAHVATIVEDVKKSTEVAAVEAKQTVIKSTEVAHDNLVKTVEDSHTAVDSAIESSTPALEQVVHKVDTEVTKEPEVKHSAEAVVIKAAEKVAEVKSAVESVVVVEETKAPEPIVEKVEAIVTPEPKAEEPKPQEKVVEKAVAPTTPVALPKATTEPATRSSKLAAFFSKSPATNKLASFLHKSEPAPEATPRSLPAAAPVARSIPAPVKANPVVPEPVAVVETQSVVPVQVPTTPPTATPEDIVVSHPEVESHEPEVVELEPESRTEPLAVEEHLEVANPVNPESTSEYSEPEVEPAVPEPESCVEPRVEVAVESTAVKVQIAALQAQIAELQAAKVHLVRELTMAQECEAAARYSAQVAFAARDAVIDGPTYTKLNPPRVKNTVKTASVTLTNLEEFTFEYDDVHRKLVLLHSRHQLFPTRTLHSINGVVVPHESLEKSQAVIVDLQAPFVCVFQS</sequence>
<evidence type="ECO:0000256" key="2">
    <source>
        <dbReference type="SAM" id="MobiDB-lite"/>
    </source>
</evidence>
<dbReference type="CDD" id="cd00014">
    <property type="entry name" value="CH_SF"/>
    <property type="match status" value="1"/>
</dbReference>
<dbReference type="PROSITE" id="PS50021">
    <property type="entry name" value="CH"/>
    <property type="match status" value="1"/>
</dbReference>
<organism evidence="4 5">
    <name type="scientific">Thraustotheca clavata</name>
    <dbReference type="NCBI Taxonomy" id="74557"/>
    <lineage>
        <taxon>Eukaryota</taxon>
        <taxon>Sar</taxon>
        <taxon>Stramenopiles</taxon>
        <taxon>Oomycota</taxon>
        <taxon>Saprolegniomycetes</taxon>
        <taxon>Saprolegniales</taxon>
        <taxon>Achlyaceae</taxon>
        <taxon>Thraustotheca</taxon>
    </lineage>
</organism>
<dbReference type="InterPro" id="IPR036872">
    <property type="entry name" value="CH_dom_sf"/>
</dbReference>
<name>A0A1V9YS10_9STRA</name>
<feature type="compositionally biased region" description="Basic and acidic residues" evidence="2">
    <location>
        <begin position="286"/>
        <end position="296"/>
    </location>
</feature>
<feature type="compositionally biased region" description="Polar residues" evidence="2">
    <location>
        <begin position="218"/>
        <end position="230"/>
    </location>
</feature>
<proteinExistence type="predicted"/>
<feature type="compositionally biased region" description="Basic and acidic residues" evidence="2">
    <location>
        <begin position="621"/>
        <end position="632"/>
    </location>
</feature>
<feature type="region of interest" description="Disordered" evidence="2">
    <location>
        <begin position="600"/>
        <end position="633"/>
    </location>
</feature>
<dbReference type="Proteomes" id="UP000243217">
    <property type="component" value="Unassembled WGS sequence"/>
</dbReference>
<feature type="region of interest" description="Disordered" evidence="2">
    <location>
        <begin position="360"/>
        <end position="379"/>
    </location>
</feature>
<reference evidence="4 5" key="1">
    <citation type="journal article" date="2014" name="Genome Biol. Evol.">
        <title>The secreted proteins of Achlya hypogyna and Thraustotheca clavata identify the ancestral oomycete secretome and reveal gene acquisitions by horizontal gene transfer.</title>
        <authorList>
            <person name="Misner I."/>
            <person name="Blouin N."/>
            <person name="Leonard G."/>
            <person name="Richards T.A."/>
            <person name="Lane C.E."/>
        </authorList>
    </citation>
    <scope>NUCLEOTIDE SEQUENCE [LARGE SCALE GENOMIC DNA]</scope>
    <source>
        <strain evidence="4 5">ATCC 34112</strain>
    </source>
</reference>
<keyword evidence="1" id="KW-0175">Coiled coil</keyword>
<dbReference type="AlphaFoldDB" id="A0A1V9YS10"/>
<protein>
    <recommendedName>
        <fullName evidence="3">Calponin-homology (CH) domain-containing protein</fullName>
    </recommendedName>
</protein>
<evidence type="ECO:0000256" key="1">
    <source>
        <dbReference type="SAM" id="Coils"/>
    </source>
</evidence>
<dbReference type="STRING" id="74557.A0A1V9YS10"/>